<reference evidence="2" key="1">
    <citation type="journal article" date="2015" name="Proc. Natl. Acad. Sci. U.S.A.">
        <title>Networks of energetic and metabolic interactions define dynamics in microbial communities.</title>
        <authorList>
            <person name="Embree M."/>
            <person name="Liu J.K."/>
            <person name="Al-Bassam M.M."/>
            <person name="Zengler K."/>
        </authorList>
    </citation>
    <scope>NUCLEOTIDE SEQUENCE</scope>
</reference>
<evidence type="ECO:0008006" key="3">
    <source>
        <dbReference type="Google" id="ProtNLM"/>
    </source>
</evidence>
<gene>
    <name evidence="2" type="ORF">ASZ90_009823</name>
</gene>
<keyword evidence="1" id="KW-1133">Transmembrane helix</keyword>
<sequence>MSHTQAVILLIAITILLALLVLLMLRFPEFSWNAPSEPPEIIIITSVYHVSDRPPNAMNYDSRVILRHNGTERLENDALAAAFYRNEEPVNCRIETLNGHLFISTRHYGVEVMWGSGCSGTYWNPGEKTGIDFTDGTFRPGDRVRVDVIEKSTGNVVSRHTFTA</sequence>
<protein>
    <recommendedName>
        <fullName evidence="3">Archaeal Type IV pilin N-terminal domain-containing protein</fullName>
    </recommendedName>
</protein>
<feature type="transmembrane region" description="Helical" evidence="1">
    <location>
        <begin position="6"/>
        <end position="25"/>
    </location>
</feature>
<evidence type="ECO:0000256" key="1">
    <source>
        <dbReference type="SAM" id="Phobius"/>
    </source>
</evidence>
<name>A0A0W8FI46_9ZZZZ</name>
<dbReference type="AlphaFoldDB" id="A0A0W8FI46"/>
<accession>A0A0W8FI46</accession>
<organism evidence="2">
    <name type="scientific">hydrocarbon metagenome</name>
    <dbReference type="NCBI Taxonomy" id="938273"/>
    <lineage>
        <taxon>unclassified sequences</taxon>
        <taxon>metagenomes</taxon>
        <taxon>ecological metagenomes</taxon>
    </lineage>
</organism>
<evidence type="ECO:0000313" key="2">
    <source>
        <dbReference type="EMBL" id="KUG20433.1"/>
    </source>
</evidence>
<keyword evidence="1" id="KW-0472">Membrane</keyword>
<keyword evidence="1" id="KW-0812">Transmembrane</keyword>
<comment type="caution">
    <text evidence="2">The sequence shown here is derived from an EMBL/GenBank/DDBJ whole genome shotgun (WGS) entry which is preliminary data.</text>
</comment>
<dbReference type="EMBL" id="LNQE01001193">
    <property type="protein sequence ID" value="KUG20433.1"/>
    <property type="molecule type" value="Genomic_DNA"/>
</dbReference>
<proteinExistence type="predicted"/>